<dbReference type="RefSeq" id="WP_308126894.1">
    <property type="nucleotide sequence ID" value="NZ_JAHKRM010000005.1"/>
</dbReference>
<dbReference type="InterPro" id="IPR005158">
    <property type="entry name" value="BTAD"/>
</dbReference>
<dbReference type="CDD" id="cd15831">
    <property type="entry name" value="BTAD"/>
    <property type="match status" value="1"/>
</dbReference>
<dbReference type="InterPro" id="IPR016032">
    <property type="entry name" value="Sig_transdc_resp-reg_C-effctor"/>
</dbReference>
<feature type="DNA-binding region" description="OmpR/PhoB-type" evidence="3">
    <location>
        <begin position="1"/>
        <end position="90"/>
    </location>
</feature>
<dbReference type="InterPro" id="IPR001867">
    <property type="entry name" value="OmpR/PhoB-type_DNA-bd"/>
</dbReference>
<dbReference type="Pfam" id="PF00486">
    <property type="entry name" value="Trans_reg_C"/>
    <property type="match status" value="1"/>
</dbReference>
<evidence type="ECO:0000256" key="1">
    <source>
        <dbReference type="ARBA" id="ARBA00005820"/>
    </source>
</evidence>
<comment type="caution">
    <text evidence="5">The sequence shown here is derived from an EMBL/GenBank/DDBJ whole genome shotgun (WGS) entry which is preliminary data.</text>
</comment>
<dbReference type="InterPro" id="IPR036388">
    <property type="entry name" value="WH-like_DNA-bd_sf"/>
</dbReference>
<evidence type="ECO:0000313" key="6">
    <source>
        <dbReference type="Proteomes" id="UP001597097"/>
    </source>
</evidence>
<dbReference type="SUPFAM" id="SSF52540">
    <property type="entry name" value="P-loop containing nucleoside triphosphate hydrolases"/>
    <property type="match status" value="1"/>
</dbReference>
<dbReference type="SUPFAM" id="SSF46894">
    <property type="entry name" value="C-terminal effector domain of the bipartite response regulators"/>
    <property type="match status" value="1"/>
</dbReference>
<dbReference type="InterPro" id="IPR027417">
    <property type="entry name" value="P-loop_NTPase"/>
</dbReference>
<dbReference type="SMART" id="SM00862">
    <property type="entry name" value="Trans_reg_C"/>
    <property type="match status" value="1"/>
</dbReference>
<protein>
    <submittedName>
        <fullName evidence="5">BTAD domain-containing putative transcriptional regulator</fullName>
    </submittedName>
</protein>
<dbReference type="Gene3D" id="1.10.10.10">
    <property type="entry name" value="Winged helix-like DNA-binding domain superfamily/Winged helix DNA-binding domain"/>
    <property type="match status" value="1"/>
</dbReference>
<dbReference type="Pfam" id="PF03704">
    <property type="entry name" value="BTAD"/>
    <property type="match status" value="1"/>
</dbReference>
<dbReference type="PANTHER" id="PTHR47691:SF3">
    <property type="entry name" value="HTH-TYPE TRANSCRIPTIONAL REGULATOR RV0890C-RELATED"/>
    <property type="match status" value="1"/>
</dbReference>
<proteinExistence type="inferred from homology"/>
<dbReference type="PROSITE" id="PS51755">
    <property type="entry name" value="OMPR_PHOB"/>
    <property type="match status" value="1"/>
</dbReference>
<feature type="domain" description="OmpR/PhoB-type" evidence="4">
    <location>
        <begin position="1"/>
        <end position="90"/>
    </location>
</feature>
<dbReference type="Gene3D" id="1.25.40.10">
    <property type="entry name" value="Tetratricopeptide repeat domain"/>
    <property type="match status" value="2"/>
</dbReference>
<dbReference type="Gene3D" id="3.40.50.300">
    <property type="entry name" value="P-loop containing nucleotide triphosphate hydrolases"/>
    <property type="match status" value="1"/>
</dbReference>
<organism evidence="5 6">
    <name type="scientific">Nonomuraea guangzhouensis</name>
    <dbReference type="NCBI Taxonomy" id="1291555"/>
    <lineage>
        <taxon>Bacteria</taxon>
        <taxon>Bacillati</taxon>
        <taxon>Actinomycetota</taxon>
        <taxon>Actinomycetes</taxon>
        <taxon>Streptosporangiales</taxon>
        <taxon>Streptosporangiaceae</taxon>
        <taxon>Nonomuraea</taxon>
    </lineage>
</organism>
<sequence>MWIAMLGPLQVQADDGSPVAVTGARLRTLLTVLALEPDRVIPMTRLIDGIWGRRPPAGAVNAVQALVSRLRRTLPHARIEPHPAGYRLALNPEAVDVTRFERLAAAGHSALAHDPATAARTLRQALNLWRGPALLDVADTDFFQASRTHLSHLRLTATEDRVEADLHLGRAGELTTELSALTAEHPLRERLAAALMRALCATGRPAEALTAYERTRHALAETLGADPSPQLSALHTAILRGQLNTTTPTRKRDTGATPPTNLRTPLTSFVGRDHDITQISDLIGRHRLTTLIGPGGSGKTRLATETARTLHHQMTDGVWLADLAPISDDTDLPQTILTALGIHGHTSAGEPIDRLTAALRTRDTLLVLDNCEHLIGPAATLADQLLGTCPHLRILATSREPLAITGEALWPVEPLTLPPENADLTTAMSCAAVQLLTDRAGTARPGFALTEDTTSDVVRICRALDGIPLAIELAAARLRTMTPHHLAGQLHDRFHLLTGGSRTAPPRHQTLRAVIDWSWNLLSEQERALLRRLTTFAGGATLEAAEHVCADHPTTTSDHAAAPPTTTIPADHVLDLLTALTDKSLLLPPDDTTPHYRMLETIKAYSRQRLDEAGEHDRIRHAHATYFAQLAETADPHLRRAGQLRWLHRLAADHDNLNAATRAAIAAGDAQTALRLVAATGWYWWLHWALSGHKAEGAHLAAQALALPGPVDDTVRATACAIAAQFEFNGFGDEHRANDWIATAQHLTENTQHPHPVVRLIGPLERMLANARASTDPPAEAKELFTDEDPWVRAMARLNRALTLINVGRPHTEAHHDLQAALTEFRAIGERWGITSSLTALAGLAAWRGDLSTAITCYEQAIAVITEAVDSQDAWLMRLRLAQLRWLHGDTEGSAAAIADVERDTERIALPDTLVAMAYLKADLARWNGDPATARTHLARAETLAQHITLNWSFRAMLLDSHAYLDVLDGDLDTARTHHADALAWALRSMNAATISQTLLGIANLALHQGHPRQATRLLAAGDAIRGTPDLSHPDARRIEAATRAALDDHEHAEATQHGRQATIATVDELAAPTLAP</sequence>
<keyword evidence="2 3" id="KW-0238">DNA-binding</keyword>
<dbReference type="InterPro" id="IPR049945">
    <property type="entry name" value="AAA_22"/>
</dbReference>
<dbReference type="Pfam" id="PF13401">
    <property type="entry name" value="AAA_22"/>
    <property type="match status" value="1"/>
</dbReference>
<evidence type="ECO:0000313" key="5">
    <source>
        <dbReference type="EMBL" id="MFD1537262.1"/>
    </source>
</evidence>
<keyword evidence="6" id="KW-1185">Reference proteome</keyword>
<reference evidence="6" key="1">
    <citation type="journal article" date="2019" name="Int. J. Syst. Evol. Microbiol.">
        <title>The Global Catalogue of Microorganisms (GCM) 10K type strain sequencing project: providing services to taxonomists for standard genome sequencing and annotation.</title>
        <authorList>
            <consortium name="The Broad Institute Genomics Platform"/>
            <consortium name="The Broad Institute Genome Sequencing Center for Infectious Disease"/>
            <person name="Wu L."/>
            <person name="Ma J."/>
        </authorList>
    </citation>
    <scope>NUCLEOTIDE SEQUENCE [LARGE SCALE GENOMIC DNA]</scope>
    <source>
        <strain evidence="6">CGMCC 1.15399</strain>
    </source>
</reference>
<dbReference type="PANTHER" id="PTHR47691">
    <property type="entry name" value="REGULATOR-RELATED"/>
    <property type="match status" value="1"/>
</dbReference>
<evidence type="ECO:0000256" key="3">
    <source>
        <dbReference type="PROSITE-ProRule" id="PRU01091"/>
    </source>
</evidence>
<name>A0ABW4G7A0_9ACTN</name>
<comment type="similarity">
    <text evidence="1">Belongs to the AfsR/DnrI/RedD regulatory family.</text>
</comment>
<dbReference type="InterPro" id="IPR011990">
    <property type="entry name" value="TPR-like_helical_dom_sf"/>
</dbReference>
<evidence type="ECO:0000259" key="4">
    <source>
        <dbReference type="PROSITE" id="PS51755"/>
    </source>
</evidence>
<accession>A0ABW4G7A0</accession>
<dbReference type="Proteomes" id="UP001597097">
    <property type="component" value="Unassembled WGS sequence"/>
</dbReference>
<gene>
    <name evidence="5" type="ORF">ACFSJ0_09470</name>
</gene>
<dbReference type="SMART" id="SM01043">
    <property type="entry name" value="BTAD"/>
    <property type="match status" value="1"/>
</dbReference>
<dbReference type="EMBL" id="JBHUCM010000008">
    <property type="protein sequence ID" value="MFD1537262.1"/>
    <property type="molecule type" value="Genomic_DNA"/>
</dbReference>
<dbReference type="SUPFAM" id="SSF48452">
    <property type="entry name" value="TPR-like"/>
    <property type="match status" value="2"/>
</dbReference>
<evidence type="ECO:0000256" key="2">
    <source>
        <dbReference type="ARBA" id="ARBA00023125"/>
    </source>
</evidence>